<comment type="caution">
    <text evidence="2">The sequence shown here is derived from an EMBL/GenBank/DDBJ whole genome shotgun (WGS) entry which is preliminary data.</text>
</comment>
<accession>A0AAW0BHZ8</accession>
<feature type="signal peptide" evidence="1">
    <location>
        <begin position="1"/>
        <end position="20"/>
    </location>
</feature>
<proteinExistence type="predicted"/>
<sequence>NLYLMLAVALFLLSTISVVNDTIYFVHSSVIRFNVVKNEDYALYINYQTWRDVERRVAKRV</sequence>
<feature type="non-terminal residue" evidence="2">
    <location>
        <position position="61"/>
    </location>
</feature>
<evidence type="ECO:0000313" key="3">
    <source>
        <dbReference type="Proteomes" id="UP001383192"/>
    </source>
</evidence>
<gene>
    <name evidence="2" type="ORF">VNI00_015887</name>
</gene>
<keyword evidence="3" id="KW-1185">Reference proteome</keyword>
<feature type="non-terminal residue" evidence="2">
    <location>
        <position position="1"/>
    </location>
</feature>
<evidence type="ECO:0000256" key="1">
    <source>
        <dbReference type="SAM" id="SignalP"/>
    </source>
</evidence>
<dbReference type="AlphaFoldDB" id="A0AAW0BHZ8"/>
<feature type="chain" id="PRO_5043911790" evidence="1">
    <location>
        <begin position="21"/>
        <end position="61"/>
    </location>
</feature>
<dbReference type="Proteomes" id="UP001383192">
    <property type="component" value="Unassembled WGS sequence"/>
</dbReference>
<name>A0AAW0BHZ8_9AGAR</name>
<reference evidence="2 3" key="1">
    <citation type="submission" date="2024-01" db="EMBL/GenBank/DDBJ databases">
        <title>A draft genome for a cacao thread blight-causing isolate of Paramarasmius palmivorus.</title>
        <authorList>
            <person name="Baruah I.K."/>
            <person name="Bukari Y."/>
            <person name="Amoako-Attah I."/>
            <person name="Meinhardt L.W."/>
            <person name="Bailey B.A."/>
            <person name="Cohen S.P."/>
        </authorList>
    </citation>
    <scope>NUCLEOTIDE SEQUENCE [LARGE SCALE GENOMIC DNA]</scope>
    <source>
        <strain evidence="2 3">GH-12</strain>
    </source>
</reference>
<organism evidence="2 3">
    <name type="scientific">Paramarasmius palmivorus</name>
    <dbReference type="NCBI Taxonomy" id="297713"/>
    <lineage>
        <taxon>Eukaryota</taxon>
        <taxon>Fungi</taxon>
        <taxon>Dikarya</taxon>
        <taxon>Basidiomycota</taxon>
        <taxon>Agaricomycotina</taxon>
        <taxon>Agaricomycetes</taxon>
        <taxon>Agaricomycetidae</taxon>
        <taxon>Agaricales</taxon>
        <taxon>Marasmiineae</taxon>
        <taxon>Marasmiaceae</taxon>
        <taxon>Paramarasmius</taxon>
    </lineage>
</organism>
<dbReference type="EMBL" id="JAYKXP010000112">
    <property type="protein sequence ID" value="KAK7025534.1"/>
    <property type="molecule type" value="Genomic_DNA"/>
</dbReference>
<protein>
    <submittedName>
        <fullName evidence="2">Uncharacterized protein</fullName>
    </submittedName>
</protein>
<keyword evidence="1" id="KW-0732">Signal</keyword>
<evidence type="ECO:0000313" key="2">
    <source>
        <dbReference type="EMBL" id="KAK7025534.1"/>
    </source>
</evidence>